<dbReference type="AlphaFoldDB" id="A0A0F9HRV8"/>
<comment type="caution">
    <text evidence="1">The sequence shown here is derived from an EMBL/GenBank/DDBJ whole genome shotgun (WGS) entry which is preliminary data.</text>
</comment>
<protein>
    <submittedName>
        <fullName evidence="1">Uncharacterized protein</fullName>
    </submittedName>
</protein>
<proteinExistence type="predicted"/>
<organism evidence="1">
    <name type="scientific">marine sediment metagenome</name>
    <dbReference type="NCBI Taxonomy" id="412755"/>
    <lineage>
        <taxon>unclassified sequences</taxon>
        <taxon>metagenomes</taxon>
        <taxon>ecological metagenomes</taxon>
    </lineage>
</organism>
<name>A0A0F9HRV8_9ZZZZ</name>
<accession>A0A0F9HRV8</accession>
<evidence type="ECO:0000313" key="1">
    <source>
        <dbReference type="EMBL" id="KKL77857.1"/>
    </source>
</evidence>
<dbReference type="EMBL" id="LAZR01023630">
    <property type="protein sequence ID" value="KKL77857.1"/>
    <property type="molecule type" value="Genomic_DNA"/>
</dbReference>
<reference evidence="1" key="1">
    <citation type="journal article" date="2015" name="Nature">
        <title>Complex archaea that bridge the gap between prokaryotes and eukaryotes.</title>
        <authorList>
            <person name="Spang A."/>
            <person name="Saw J.H."/>
            <person name="Jorgensen S.L."/>
            <person name="Zaremba-Niedzwiedzka K."/>
            <person name="Martijn J."/>
            <person name="Lind A.E."/>
            <person name="van Eijk R."/>
            <person name="Schleper C."/>
            <person name="Guy L."/>
            <person name="Ettema T.J."/>
        </authorList>
    </citation>
    <scope>NUCLEOTIDE SEQUENCE</scope>
</reference>
<gene>
    <name evidence="1" type="ORF">LCGC14_2030670</name>
</gene>
<sequence>MTIKKLNAQYHNVIIEGGRAFTWKTIKNTKTYILYNSGVCRIDDHIKFTTLYYTGLDRIKWWELFKKNHQINVDKTIKEQTKQINKAKRLFASKYAIKISYL</sequence>